<gene>
    <name evidence="1" type="ORF">MENTE1834_LOCUS22955</name>
</gene>
<evidence type="ECO:0000313" key="2">
    <source>
        <dbReference type="Proteomes" id="UP001497535"/>
    </source>
</evidence>
<organism evidence="1 2">
    <name type="scientific">Meloidogyne enterolobii</name>
    <name type="common">Root-knot nematode worm</name>
    <name type="synonym">Meloidogyne mayaguensis</name>
    <dbReference type="NCBI Taxonomy" id="390850"/>
    <lineage>
        <taxon>Eukaryota</taxon>
        <taxon>Metazoa</taxon>
        <taxon>Ecdysozoa</taxon>
        <taxon>Nematoda</taxon>
        <taxon>Chromadorea</taxon>
        <taxon>Rhabditida</taxon>
        <taxon>Tylenchina</taxon>
        <taxon>Tylenchomorpha</taxon>
        <taxon>Tylenchoidea</taxon>
        <taxon>Meloidogynidae</taxon>
        <taxon>Meloidogyninae</taxon>
        <taxon>Meloidogyne</taxon>
    </lineage>
</organism>
<comment type="caution">
    <text evidence="1">The sequence shown here is derived from an EMBL/GenBank/DDBJ whole genome shotgun (WGS) entry which is preliminary data.</text>
</comment>
<dbReference type="Proteomes" id="UP001497535">
    <property type="component" value="Unassembled WGS sequence"/>
</dbReference>
<accession>A0ACB0ZB40</accession>
<proteinExistence type="predicted"/>
<reference evidence="1" key="1">
    <citation type="submission" date="2023-11" db="EMBL/GenBank/DDBJ databases">
        <authorList>
            <person name="Poullet M."/>
        </authorList>
    </citation>
    <scope>NUCLEOTIDE SEQUENCE</scope>
    <source>
        <strain evidence="1">E1834</strain>
    </source>
</reference>
<protein>
    <submittedName>
        <fullName evidence="1">Uncharacterized protein</fullName>
    </submittedName>
</protein>
<name>A0ACB0ZB40_MELEN</name>
<dbReference type="EMBL" id="CAVMJV010000029">
    <property type="protein sequence ID" value="CAK5076108.1"/>
    <property type="molecule type" value="Genomic_DNA"/>
</dbReference>
<evidence type="ECO:0000313" key="1">
    <source>
        <dbReference type="EMBL" id="CAK5076108.1"/>
    </source>
</evidence>
<sequence>MNRQDYLTLQHLTESIMITFRNGMSIVIITLIINIFKINNIMMKKKLIKKTLVIFAYHILRAYRE</sequence>
<keyword evidence="2" id="KW-1185">Reference proteome</keyword>